<dbReference type="AlphaFoldDB" id="A0A9X1WTE7"/>
<accession>A0A9X1WTE7</accession>
<dbReference type="RefSeq" id="WP_244728718.1">
    <property type="nucleotide sequence ID" value="NZ_JALIRP010000010.1"/>
</dbReference>
<name>A0A9X1WTE7_9BACL</name>
<protein>
    <submittedName>
        <fullName evidence="1">Uncharacterized protein</fullName>
    </submittedName>
</protein>
<evidence type="ECO:0000313" key="1">
    <source>
        <dbReference type="EMBL" id="MCJ8014256.1"/>
    </source>
</evidence>
<evidence type="ECO:0000313" key="2">
    <source>
        <dbReference type="Proteomes" id="UP001139347"/>
    </source>
</evidence>
<organism evidence="1 2">
    <name type="scientific">Paenibacillus mangrovi</name>
    <dbReference type="NCBI Taxonomy" id="2931978"/>
    <lineage>
        <taxon>Bacteria</taxon>
        <taxon>Bacillati</taxon>
        <taxon>Bacillota</taxon>
        <taxon>Bacilli</taxon>
        <taxon>Bacillales</taxon>
        <taxon>Paenibacillaceae</taxon>
        <taxon>Paenibacillus</taxon>
    </lineage>
</organism>
<sequence length="74" mass="8408">MTDNKVTQIDREIGRVESLITDESIIGHGIYSNRFAEETKLYSIPGMSTDDAIAVEVNDGYYQMFNTVKERAEM</sequence>
<dbReference type="EMBL" id="JALIRP010000010">
    <property type="protein sequence ID" value="MCJ8014256.1"/>
    <property type="molecule type" value="Genomic_DNA"/>
</dbReference>
<gene>
    <name evidence="1" type="ORF">MUG84_21315</name>
</gene>
<comment type="caution">
    <text evidence="1">The sequence shown here is derived from an EMBL/GenBank/DDBJ whole genome shotgun (WGS) entry which is preliminary data.</text>
</comment>
<dbReference type="Proteomes" id="UP001139347">
    <property type="component" value="Unassembled WGS sequence"/>
</dbReference>
<keyword evidence="2" id="KW-1185">Reference proteome</keyword>
<reference evidence="1" key="1">
    <citation type="submission" date="2022-04" db="EMBL/GenBank/DDBJ databases">
        <title>Paenibacillus mangrovi sp. nov., a novel endophytic bacterium isolated from bark of Kandelia candel.</title>
        <authorList>
            <person name="Tuo L."/>
        </authorList>
    </citation>
    <scope>NUCLEOTIDE SEQUENCE</scope>
    <source>
        <strain evidence="1">KQZ6P-2</strain>
    </source>
</reference>
<proteinExistence type="predicted"/>